<comment type="caution">
    <text evidence="2">The sequence shown here is derived from an EMBL/GenBank/DDBJ whole genome shotgun (WGS) entry which is preliminary data.</text>
</comment>
<dbReference type="Proteomes" id="UP000239649">
    <property type="component" value="Unassembled WGS sequence"/>
</dbReference>
<name>A0A2P6VQN8_9CHLO</name>
<dbReference type="PANTHER" id="PTHR34127">
    <property type="entry name" value="OS04G0405600 PROTEIN"/>
    <property type="match status" value="1"/>
</dbReference>
<dbReference type="AlphaFoldDB" id="A0A2P6VQN8"/>
<feature type="compositionally biased region" description="Gly residues" evidence="1">
    <location>
        <begin position="471"/>
        <end position="483"/>
    </location>
</feature>
<evidence type="ECO:0000256" key="1">
    <source>
        <dbReference type="SAM" id="MobiDB-lite"/>
    </source>
</evidence>
<dbReference type="EMBL" id="LHPF02000001">
    <property type="protein sequence ID" value="PSC76402.1"/>
    <property type="molecule type" value="Genomic_DNA"/>
</dbReference>
<evidence type="ECO:0000313" key="3">
    <source>
        <dbReference type="Proteomes" id="UP000239649"/>
    </source>
</evidence>
<dbReference type="Gene3D" id="3.40.50.1820">
    <property type="entry name" value="alpha/beta hydrolase"/>
    <property type="match status" value="1"/>
</dbReference>
<reference evidence="2 3" key="1">
    <citation type="journal article" date="2018" name="Plant J.">
        <title>Genome sequences of Chlorella sorokiniana UTEX 1602 and Micractinium conductrix SAG 241.80: implications to maltose excretion by a green alga.</title>
        <authorList>
            <person name="Arriola M.B."/>
            <person name="Velmurugan N."/>
            <person name="Zhang Y."/>
            <person name="Plunkett M.H."/>
            <person name="Hondzo H."/>
            <person name="Barney B.M."/>
        </authorList>
    </citation>
    <scope>NUCLEOTIDE SEQUENCE [LARGE SCALE GENOMIC DNA]</scope>
    <source>
        <strain evidence="2 3">SAG 241.80</strain>
    </source>
</reference>
<feature type="region of interest" description="Disordered" evidence="1">
    <location>
        <begin position="25"/>
        <end position="79"/>
    </location>
</feature>
<dbReference type="InterPro" id="IPR029058">
    <property type="entry name" value="AB_hydrolase_fold"/>
</dbReference>
<gene>
    <name evidence="2" type="primary">g617</name>
    <name evidence="2" type="ORF">C2E20_0617</name>
</gene>
<accession>A0A2P6VQN8</accession>
<proteinExistence type="predicted"/>
<feature type="compositionally biased region" description="Low complexity" evidence="1">
    <location>
        <begin position="25"/>
        <end position="34"/>
    </location>
</feature>
<dbReference type="SUPFAM" id="SSF53474">
    <property type="entry name" value="alpha/beta-Hydrolases"/>
    <property type="match status" value="1"/>
</dbReference>
<sequence length="497" mass="50961">MLSRLPTSSKAVAALLLPRLARSGAPSAAAPRGAPFLSTTPPPPARRLHAPSAAAADSGTWSDGAPRGSDAGSASRQPPAGFASLERMLTAQLAGGAGGPGGNWREVADCFVLYPPEGAAPRCLVHFIGGSFVGAAPQLAYGPLLEALAARGTLVVAVPYATSFDHMRVADEVHFKFERCLKALGPQAIQLPRYGVGHSLGALLHCLIGSRYPIVSAGNVLMSYNNRPATDSIPLLSPLIAPNIRALGPILSQLATSPLRSGVEQWIDLLRGASPSIVKQIIPLLDQLTPIYLDIANGTQEFTPAPEESRSIIRQGYTVPRNLLLRFSADEIDETPQLASTLQSSAVASMLELTVKTLPGEHARPLQQDLGRISPDLARLTSQAVTQGESLIGQLGNLASQAGLPEQATNQLSGLAKLGLGMTSMLAQTVASATAPEDIEALADEVAGFCGLPPGAAGAAHREPAALPAAGGTGGGAAGGRASGGKDAMSGSFDPSV</sequence>
<dbReference type="InterPro" id="IPR010765">
    <property type="entry name" value="DUF1350"/>
</dbReference>
<dbReference type="Pfam" id="PF07082">
    <property type="entry name" value="DUF1350"/>
    <property type="match status" value="2"/>
</dbReference>
<dbReference type="OrthoDB" id="4892at2759"/>
<evidence type="ECO:0000313" key="2">
    <source>
        <dbReference type="EMBL" id="PSC76402.1"/>
    </source>
</evidence>
<organism evidence="2 3">
    <name type="scientific">Micractinium conductrix</name>
    <dbReference type="NCBI Taxonomy" id="554055"/>
    <lineage>
        <taxon>Eukaryota</taxon>
        <taxon>Viridiplantae</taxon>
        <taxon>Chlorophyta</taxon>
        <taxon>core chlorophytes</taxon>
        <taxon>Trebouxiophyceae</taxon>
        <taxon>Chlorellales</taxon>
        <taxon>Chlorellaceae</taxon>
        <taxon>Chlorella clade</taxon>
        <taxon>Micractinium</taxon>
    </lineage>
</organism>
<dbReference type="PANTHER" id="PTHR34127:SF1">
    <property type="entry name" value="OS04G0405600 PROTEIN"/>
    <property type="match status" value="1"/>
</dbReference>
<feature type="region of interest" description="Disordered" evidence="1">
    <location>
        <begin position="466"/>
        <end position="497"/>
    </location>
</feature>
<keyword evidence="3" id="KW-1185">Reference proteome</keyword>
<protein>
    <submittedName>
        <fullName evidence="2">Plant MCA23-20</fullName>
    </submittedName>
</protein>
<dbReference type="STRING" id="554055.A0A2P6VQN8"/>